<evidence type="ECO:0000313" key="2">
    <source>
        <dbReference type="EMBL" id="VTJ84025.1"/>
    </source>
</evidence>
<reference evidence="1" key="2">
    <citation type="submission" date="2020-08" db="EMBL/GenBank/DDBJ databases">
        <authorList>
            <person name="Shumante A."/>
            <person name="Zimin A.V."/>
            <person name="Puiu D."/>
            <person name="Salzberg S.L."/>
        </authorList>
    </citation>
    <scope>NUCLEOTIDE SEQUENCE</scope>
    <source>
        <strain evidence="1">WC2-LM</strain>
        <tissue evidence="1">Liver</tissue>
    </source>
</reference>
<name>A0A5E4CQF3_MARMO</name>
<dbReference type="EMBL" id="CABDUW010001788">
    <property type="protein sequence ID" value="VTJ84025.1"/>
    <property type="molecule type" value="Genomic_DNA"/>
</dbReference>
<gene>
    <name evidence="1" type="ORF">GHT09_006230</name>
    <name evidence="2" type="ORF">MONAX_5E038485</name>
</gene>
<evidence type="ECO:0000313" key="3">
    <source>
        <dbReference type="Proteomes" id="UP000335636"/>
    </source>
</evidence>
<accession>A0A5E4CQF3</accession>
<dbReference type="Proteomes" id="UP000335636">
    <property type="component" value="Unassembled WGS sequence"/>
</dbReference>
<dbReference type="EMBL" id="WJEC01000587">
    <property type="protein sequence ID" value="KAF7482378.1"/>
    <property type="molecule type" value="Genomic_DNA"/>
</dbReference>
<dbReference type="AlphaFoldDB" id="A0A5E4CQF3"/>
<sequence>MDAEYPAFEPPLCSELKHLCKRLQEAYRELKEDLTPFKDDRYYRAVLVGKGVRCQGLLLPTVSRCQERTLSGVVWPAT</sequence>
<dbReference type="Proteomes" id="UP000662637">
    <property type="component" value="Unassembled WGS sequence"/>
</dbReference>
<keyword evidence="3" id="KW-1185">Reference proteome</keyword>
<evidence type="ECO:0000313" key="1">
    <source>
        <dbReference type="EMBL" id="KAF7482378.1"/>
    </source>
</evidence>
<proteinExistence type="predicted"/>
<organism evidence="2 3">
    <name type="scientific">Marmota monax</name>
    <name type="common">Woodchuck</name>
    <dbReference type="NCBI Taxonomy" id="9995"/>
    <lineage>
        <taxon>Eukaryota</taxon>
        <taxon>Metazoa</taxon>
        <taxon>Chordata</taxon>
        <taxon>Craniata</taxon>
        <taxon>Vertebrata</taxon>
        <taxon>Euteleostomi</taxon>
        <taxon>Mammalia</taxon>
        <taxon>Eutheria</taxon>
        <taxon>Euarchontoglires</taxon>
        <taxon>Glires</taxon>
        <taxon>Rodentia</taxon>
        <taxon>Sciuromorpha</taxon>
        <taxon>Sciuridae</taxon>
        <taxon>Xerinae</taxon>
        <taxon>Marmotini</taxon>
        <taxon>Marmota</taxon>
    </lineage>
</organism>
<protein>
    <submittedName>
        <fullName evidence="2">Uncharacterized protein</fullName>
    </submittedName>
</protein>
<reference evidence="2 3" key="1">
    <citation type="submission" date="2019-04" db="EMBL/GenBank/DDBJ databases">
        <authorList>
            <person name="Alioto T."/>
            <person name="Alioto T."/>
        </authorList>
    </citation>
    <scope>NUCLEOTIDE SEQUENCE [LARGE SCALE GENOMIC DNA]</scope>
</reference>